<dbReference type="OMA" id="EQTHATT"/>
<dbReference type="Proteomes" id="UP000444721">
    <property type="component" value="Unassembled WGS sequence"/>
</dbReference>
<feature type="compositionally biased region" description="Polar residues" evidence="1">
    <location>
        <begin position="498"/>
        <end position="507"/>
    </location>
</feature>
<accession>A0A6A5BZK2</accession>
<feature type="compositionally biased region" description="Low complexity" evidence="1">
    <location>
        <begin position="399"/>
        <end position="411"/>
    </location>
</feature>
<feature type="region of interest" description="Disordered" evidence="1">
    <location>
        <begin position="612"/>
        <end position="632"/>
    </location>
</feature>
<dbReference type="VEuPathDB" id="AmoebaDB:NfTy_043230"/>
<feature type="compositionally biased region" description="Polar residues" evidence="1">
    <location>
        <begin position="232"/>
        <end position="246"/>
    </location>
</feature>
<dbReference type="EMBL" id="VFQX01000029">
    <property type="protein sequence ID" value="KAF0978409.1"/>
    <property type="molecule type" value="Genomic_DNA"/>
</dbReference>
<keyword evidence="3" id="KW-1185">Reference proteome</keyword>
<feature type="compositionally biased region" description="Low complexity" evidence="1">
    <location>
        <begin position="254"/>
        <end position="274"/>
    </location>
</feature>
<evidence type="ECO:0000313" key="3">
    <source>
        <dbReference type="Proteomes" id="UP000444721"/>
    </source>
</evidence>
<dbReference type="GeneID" id="68109447"/>
<feature type="compositionally biased region" description="Basic and acidic residues" evidence="1">
    <location>
        <begin position="286"/>
        <end position="295"/>
    </location>
</feature>
<sequence>MSPFIGKKLGFSLGGSNGGVIQRDEEYLSFNPTLLPVKHWKVRHFTFFLSQLNENYNQICQKIRLLKVPSDSFTISESTISIFVQEEWDGNSLISFSKMDLENIGIPNNESEIIFNAVQNLLQVQKEMNDTDDGIDMNGQVLTSKTTISNVTSGSNKRATMHVASSQLSLSSDASFSSEDVAVVDHTSLSSDVQMSSKTTTAHLSLHKKTNSDQTLLSEEFKAKLERRLSSLQQMTCDSSSQTATHTTDEASEHSNSSPPSSDSSQSLTQESSTAVNSSPSTPVIYRKESVKKFSYDSPPPSMTSGSSNYTGRFANKQAVVITRRDTSTESSPSNNTSSTSPNSSLSSPTNSVPTLTQFSEVSSSTSTTTMTRPPKPMGYSARKSMFSSPQPPEDSKDVSSNSSHHVNSSHPPTVPQPYKSTQNHQQQNRQQSPLSITSSHSVTLSYTSPQNAKNLPSSSREQKSASVDVDSPDSNTRPSVDSSSSTSSGGFPVMVGSESNVTLSHSSSDEKVNKLKKKMECKNKNRPTCTLDYDLESYIKSIDEKQIPQTSYPHFLNNDLILIEQLGKYKSRYKNIYLLLTDPTSYDTIIERKKDSKKKKLFEVSSTNEASNYSREGSIPSPGTEPNFDKIFPSEASEQTHATTSSIVIDYASVQLSEHLPLLIDLKHLNELEKVCVSNAFKKIATIDRRIFSHREKIFIAQNLALADCYNYLFFDNPTSEKSGAIFFDLAENDHSHAESSSQEKKSGLSKLFSRSSKKEEPYLQVQLVIFEFGDSLIMEMNDVQRYKFFRTGLMIGNWFLEWRENSLVIPSRKPPQGLVRFNPHFHFIPLSKIEGTKNISSKLQRLSEVCALWNGTHIYHPHTCNHQHFVNDVILSLDLLPIEDSSDKSKPGKISFPCGLSVKRLLDRIEKYGFSDMSLYMNDIVKEALFGKKKQQEQHQQTVERVIYGEAYSRLGEEKTLVGNIEYAPERIRSKYTYKNLQKNTSKEEENDEKNFLIFTSHSHLDQVFFDLDTKIGSGCEGKDFFKTTLDGKWDLWLLKLYDRCFWIRMANKIYNPKDAPLSNLPENSPFNVTHTGHFGPCMCPFNMSGVSLTEFDIQLMMVNPLPPTEYLGNYDPPIPDRIWLPYQK</sequence>
<proteinExistence type="predicted"/>
<feature type="region of interest" description="Disordered" evidence="1">
    <location>
        <begin position="232"/>
        <end position="510"/>
    </location>
</feature>
<feature type="compositionally biased region" description="Low complexity" evidence="1">
    <location>
        <begin position="423"/>
        <end position="432"/>
    </location>
</feature>
<feature type="compositionally biased region" description="Low complexity" evidence="1">
    <location>
        <begin position="329"/>
        <end position="370"/>
    </location>
</feature>
<evidence type="ECO:0000313" key="2">
    <source>
        <dbReference type="EMBL" id="KAF0978409.1"/>
    </source>
</evidence>
<gene>
    <name evidence="2" type="ORF">FDP41_002229</name>
</gene>
<organism evidence="2 3">
    <name type="scientific">Naegleria fowleri</name>
    <name type="common">Brain eating amoeba</name>
    <dbReference type="NCBI Taxonomy" id="5763"/>
    <lineage>
        <taxon>Eukaryota</taxon>
        <taxon>Discoba</taxon>
        <taxon>Heterolobosea</taxon>
        <taxon>Tetramitia</taxon>
        <taxon>Eutetramitia</taxon>
        <taxon>Vahlkampfiidae</taxon>
        <taxon>Naegleria</taxon>
    </lineage>
</organism>
<reference evidence="2 3" key="1">
    <citation type="journal article" date="2019" name="Sci. Rep.">
        <title>Nanopore sequencing improves the draft genome of the human pathogenic amoeba Naegleria fowleri.</title>
        <authorList>
            <person name="Liechti N."/>
            <person name="Schurch N."/>
            <person name="Bruggmann R."/>
            <person name="Wittwer M."/>
        </authorList>
    </citation>
    <scope>NUCLEOTIDE SEQUENCE [LARGE SCALE GENOMIC DNA]</scope>
    <source>
        <strain evidence="2 3">ATCC 30894</strain>
    </source>
</reference>
<name>A0A6A5BZK2_NAEFO</name>
<protein>
    <submittedName>
        <fullName evidence="2">Uncharacterized protein</fullName>
    </submittedName>
</protein>
<feature type="compositionally biased region" description="Low complexity" evidence="1">
    <location>
        <begin position="480"/>
        <end position="489"/>
    </location>
</feature>
<feature type="compositionally biased region" description="Polar residues" evidence="1">
    <location>
        <begin position="433"/>
        <end position="460"/>
    </location>
</feature>
<comment type="caution">
    <text evidence="2">The sequence shown here is derived from an EMBL/GenBank/DDBJ whole genome shotgun (WGS) entry which is preliminary data.</text>
</comment>
<dbReference type="VEuPathDB" id="AmoebaDB:FDP41_002229"/>
<evidence type="ECO:0000256" key="1">
    <source>
        <dbReference type="SAM" id="MobiDB-lite"/>
    </source>
</evidence>
<dbReference type="OrthoDB" id="10351232at2759"/>
<dbReference type="VEuPathDB" id="AmoebaDB:NF0105390"/>
<dbReference type="AlphaFoldDB" id="A0A6A5BZK2"/>
<dbReference type="RefSeq" id="XP_044563122.1">
    <property type="nucleotide sequence ID" value="XM_044705400.1"/>
</dbReference>